<reference evidence="3" key="1">
    <citation type="submission" date="2016-06" db="UniProtKB">
        <authorList>
            <consortium name="WormBaseParasite"/>
        </authorList>
    </citation>
    <scope>IDENTIFICATION</scope>
</reference>
<protein>
    <submittedName>
        <fullName evidence="3">Saposin B-type domain-containing protein</fullName>
    </submittedName>
</protein>
<dbReference type="EMBL" id="UYRT01018252">
    <property type="protein sequence ID" value="VDK57567.1"/>
    <property type="molecule type" value="Genomic_DNA"/>
</dbReference>
<accession>A0A183DEQ6</accession>
<reference evidence="1 2" key="2">
    <citation type="submission" date="2018-11" db="EMBL/GenBank/DDBJ databases">
        <authorList>
            <consortium name="Pathogen Informatics"/>
        </authorList>
    </citation>
    <scope>NUCLEOTIDE SEQUENCE [LARGE SCALE GENOMIC DNA]</scope>
</reference>
<name>A0A183DEQ6_9BILA</name>
<evidence type="ECO:0000313" key="1">
    <source>
        <dbReference type="EMBL" id="VDK57567.1"/>
    </source>
</evidence>
<dbReference type="Proteomes" id="UP000271098">
    <property type="component" value="Unassembled WGS sequence"/>
</dbReference>
<dbReference type="AlphaFoldDB" id="A0A183DEQ6"/>
<organism evidence="3">
    <name type="scientific">Gongylonema pulchrum</name>
    <dbReference type="NCBI Taxonomy" id="637853"/>
    <lineage>
        <taxon>Eukaryota</taxon>
        <taxon>Metazoa</taxon>
        <taxon>Ecdysozoa</taxon>
        <taxon>Nematoda</taxon>
        <taxon>Chromadorea</taxon>
        <taxon>Rhabditida</taxon>
        <taxon>Spirurina</taxon>
        <taxon>Spiruromorpha</taxon>
        <taxon>Spiruroidea</taxon>
        <taxon>Gongylonematidae</taxon>
        <taxon>Gongylonema</taxon>
    </lineage>
</organism>
<dbReference type="WBParaSite" id="GPUH_0000720601-mRNA-1">
    <property type="protein sequence ID" value="GPUH_0000720601-mRNA-1"/>
    <property type="gene ID" value="GPUH_0000720601"/>
</dbReference>
<evidence type="ECO:0000313" key="2">
    <source>
        <dbReference type="Proteomes" id="UP000271098"/>
    </source>
</evidence>
<evidence type="ECO:0000313" key="3">
    <source>
        <dbReference type="WBParaSite" id="GPUH_0000720601-mRNA-1"/>
    </source>
</evidence>
<gene>
    <name evidence="1" type="ORF">GPUH_LOCUS7197</name>
</gene>
<dbReference type="OrthoDB" id="5977230at2759"/>
<keyword evidence="2" id="KW-1185">Reference proteome</keyword>
<sequence>MFLCVKTISFQTYKTPSVYSCDSDECRACRLLINNAFATASGDRGSPDQQVQDAVVLKITVFHVRAVLQQCLRLQIREAAENATTTKEPPAYLEEVINLLTPKARKRRSRKDMKQKCACPTKKNIIQLSSGIGHLL</sequence>
<proteinExistence type="predicted"/>